<keyword evidence="5" id="KW-1185">Reference proteome</keyword>
<dbReference type="Pfam" id="PF21178">
    <property type="entry name" value="Itf52_C"/>
    <property type="match status" value="1"/>
</dbReference>
<dbReference type="InterPro" id="IPR055458">
    <property type="entry name" value="IFT52_GIFT"/>
</dbReference>
<evidence type="ECO:0000259" key="1">
    <source>
        <dbReference type="Pfam" id="PF21178"/>
    </source>
</evidence>
<dbReference type="PANTHER" id="PTHR12969">
    <property type="entry name" value="NGD5/OSM-6/IFT52"/>
    <property type="match status" value="1"/>
</dbReference>
<sequence length="392" mass="44112">MKSHATSISGDYSNIGSRMKAKYKIGGSKMKSFKIKVKIISPEFHPVFSSLLKLYRANCVSFLSAIVADAVVRNVYYKYFHPKEALVSNGALNREFSRAAGKVVTEIFDENVGNNFLCFVSLFTALTFVYPHGATLSVVKPAVAVLSPASVCFPLKRPVLAFHQGKETGKLAVLGSCHMFSDQYLDKEENSKIMDVVLQWLMTDDIQLNPIDAEDPEVRENTYYTMLPDTGCLLEHLRVCLQDGVENLRDFTSLFDISLFNFSTDTLPQVISAYKLLNVKDEPLQLITPQFETPLPQLQPAVFPPALSDCPPPMLDLVDLDEAFSSEKVCLAQLTTKCIDDLESYVRKCEILGVMPKLDKDQMDAKHILEHIFFQVVEFKKDRYNSFVSMCH</sequence>
<reference evidence="4" key="1">
    <citation type="submission" date="2025-08" db="UniProtKB">
        <authorList>
            <consortium name="Ensembl"/>
        </authorList>
    </citation>
    <scope>IDENTIFICATION</scope>
</reference>
<evidence type="ECO:0000259" key="3">
    <source>
        <dbReference type="Pfam" id="PF23355"/>
    </source>
</evidence>
<feature type="domain" description="IFT52 GIFT" evidence="3">
    <location>
        <begin position="66"/>
        <end position="214"/>
    </location>
</feature>
<protein>
    <submittedName>
        <fullName evidence="4">Uncharacterized protein</fullName>
    </submittedName>
</protein>
<dbReference type="Proteomes" id="UP000261620">
    <property type="component" value="Unplaced"/>
</dbReference>
<dbReference type="InterPro" id="IPR048643">
    <property type="entry name" value="Itf52_C"/>
</dbReference>
<dbReference type="OMA" id="DNTCINE"/>
<dbReference type="Pfam" id="PF23355">
    <property type="entry name" value="IFT52_GIFT"/>
    <property type="match status" value="1"/>
</dbReference>
<evidence type="ECO:0000259" key="2">
    <source>
        <dbReference type="Pfam" id="PF23352"/>
    </source>
</evidence>
<accession>A0A3Q3X5C6</accession>
<dbReference type="PANTHER" id="PTHR12969:SF7">
    <property type="entry name" value="INTRAFLAGELLAR TRANSPORT PROTEIN 52 HOMOLOG"/>
    <property type="match status" value="1"/>
</dbReference>
<feature type="domain" description="Intraflagellar transport protein 52 C-terminal" evidence="1">
    <location>
        <begin position="324"/>
        <end position="373"/>
    </location>
</feature>
<dbReference type="STRING" id="94237.ENSMMOP00000020484"/>
<evidence type="ECO:0000313" key="5">
    <source>
        <dbReference type="Proteomes" id="UP000261620"/>
    </source>
</evidence>
<evidence type="ECO:0000313" key="4">
    <source>
        <dbReference type="Ensembl" id="ENSMMOP00000020484.1"/>
    </source>
</evidence>
<dbReference type="GO" id="GO:0060271">
    <property type="term" value="P:cilium assembly"/>
    <property type="evidence" value="ECO:0007669"/>
    <property type="project" value="TreeGrafter"/>
</dbReference>
<dbReference type="CDD" id="cd23683">
    <property type="entry name" value="IFT52_CTD"/>
    <property type="match status" value="1"/>
</dbReference>
<dbReference type="InterPro" id="IPR039975">
    <property type="entry name" value="IFT52"/>
</dbReference>
<reference evidence="4" key="2">
    <citation type="submission" date="2025-09" db="UniProtKB">
        <authorList>
            <consortium name="Ensembl"/>
        </authorList>
    </citation>
    <scope>IDENTIFICATION</scope>
</reference>
<dbReference type="GO" id="GO:0005929">
    <property type="term" value="C:cilium"/>
    <property type="evidence" value="ECO:0007669"/>
    <property type="project" value="TreeGrafter"/>
</dbReference>
<dbReference type="InterPro" id="IPR055460">
    <property type="entry name" value="IFT52_central"/>
</dbReference>
<dbReference type="GO" id="GO:0030992">
    <property type="term" value="C:intraciliary transport particle B"/>
    <property type="evidence" value="ECO:0007669"/>
    <property type="project" value="TreeGrafter"/>
</dbReference>
<dbReference type="Pfam" id="PF23352">
    <property type="entry name" value="IFT52_central"/>
    <property type="match status" value="1"/>
</dbReference>
<proteinExistence type="predicted"/>
<name>A0A3Q3X5C6_MOLML</name>
<organism evidence="4 5">
    <name type="scientific">Mola mola</name>
    <name type="common">Ocean sunfish</name>
    <name type="synonym">Tetraodon mola</name>
    <dbReference type="NCBI Taxonomy" id="94237"/>
    <lineage>
        <taxon>Eukaryota</taxon>
        <taxon>Metazoa</taxon>
        <taxon>Chordata</taxon>
        <taxon>Craniata</taxon>
        <taxon>Vertebrata</taxon>
        <taxon>Euteleostomi</taxon>
        <taxon>Actinopterygii</taxon>
        <taxon>Neopterygii</taxon>
        <taxon>Teleostei</taxon>
        <taxon>Neoteleostei</taxon>
        <taxon>Acanthomorphata</taxon>
        <taxon>Eupercaria</taxon>
        <taxon>Tetraodontiformes</taxon>
        <taxon>Molidae</taxon>
        <taxon>Mola</taxon>
    </lineage>
</organism>
<feature type="domain" description="IFT52 central" evidence="2">
    <location>
        <begin position="235"/>
        <end position="313"/>
    </location>
</feature>
<dbReference type="GO" id="GO:0005814">
    <property type="term" value="C:centriole"/>
    <property type="evidence" value="ECO:0007669"/>
    <property type="project" value="TreeGrafter"/>
</dbReference>
<dbReference type="Gene3D" id="6.10.250.2800">
    <property type="match status" value="1"/>
</dbReference>
<dbReference type="AlphaFoldDB" id="A0A3Q3X5C6"/>
<dbReference type="Ensembl" id="ENSMMOT00000020824.1">
    <property type="protein sequence ID" value="ENSMMOP00000020484.1"/>
    <property type="gene ID" value="ENSMMOG00000015574.1"/>
</dbReference>
<dbReference type="GO" id="GO:0042073">
    <property type="term" value="P:intraciliary transport"/>
    <property type="evidence" value="ECO:0007669"/>
    <property type="project" value="TreeGrafter"/>
</dbReference>